<evidence type="ECO:0000256" key="10">
    <source>
        <dbReference type="ARBA" id="ARBA00048881"/>
    </source>
</evidence>
<comment type="cofactor">
    <cofactor evidence="1">
        <name>Cu(2+)</name>
        <dbReference type="ChEBI" id="CHEBI:29036"/>
    </cofactor>
</comment>
<keyword evidence="8" id="KW-0470">Melanin biosynthesis</keyword>
<dbReference type="InterPro" id="IPR041640">
    <property type="entry name" value="Tyrosinase_C"/>
</dbReference>
<gene>
    <name evidence="13" type="ORF">EJ04DRAFT_577283</name>
</gene>
<evidence type="ECO:0000256" key="1">
    <source>
        <dbReference type="ARBA" id="ARBA00001973"/>
    </source>
</evidence>
<dbReference type="AlphaFoldDB" id="A0A9P4UZ88"/>
<evidence type="ECO:0000256" key="11">
    <source>
        <dbReference type="SAM" id="SignalP"/>
    </source>
</evidence>
<comment type="catalytic activity">
    <reaction evidence="9">
        <text>2 L-dopa + O2 = 2 L-dopaquinone + 2 H2O</text>
        <dbReference type="Rhea" id="RHEA:34287"/>
        <dbReference type="ChEBI" id="CHEBI:15377"/>
        <dbReference type="ChEBI" id="CHEBI:15379"/>
        <dbReference type="ChEBI" id="CHEBI:57504"/>
        <dbReference type="ChEBI" id="CHEBI:57924"/>
        <dbReference type="EC" id="1.14.18.1"/>
    </reaction>
</comment>
<keyword evidence="14" id="KW-1185">Reference proteome</keyword>
<evidence type="ECO:0000256" key="7">
    <source>
        <dbReference type="ARBA" id="ARBA00023033"/>
    </source>
</evidence>
<dbReference type="Gene3D" id="1.10.1280.10">
    <property type="entry name" value="Di-copper center containing domain from catechol oxidase"/>
    <property type="match status" value="1"/>
</dbReference>
<feature type="signal peptide" evidence="11">
    <location>
        <begin position="1"/>
        <end position="18"/>
    </location>
</feature>
<evidence type="ECO:0000259" key="12">
    <source>
        <dbReference type="PROSITE" id="PS00498"/>
    </source>
</evidence>
<keyword evidence="11" id="KW-0732">Signal</keyword>
<comment type="caution">
    <text evidence="13">The sequence shown here is derived from an EMBL/GenBank/DDBJ whole genome shotgun (WGS) entry which is preliminary data.</text>
</comment>
<dbReference type="PROSITE" id="PS00498">
    <property type="entry name" value="TYROSINASE_2"/>
    <property type="match status" value="1"/>
</dbReference>
<comment type="similarity">
    <text evidence="2">Belongs to the tyrosinase family.</text>
</comment>
<dbReference type="SUPFAM" id="SSF48056">
    <property type="entry name" value="Di-copper centre-containing domain"/>
    <property type="match status" value="1"/>
</dbReference>
<dbReference type="InterPro" id="IPR008922">
    <property type="entry name" value="Di-copper_centre_dom_sf"/>
</dbReference>
<sequence length="588" mass="64274">MRLTSTVVASLLPALSFGSPLEIFRAEKRQATSPYVFTGATGGVQPRLEIRDLQKTGEMWNLYLLAMTDFQAMDQSKVDSWFQIAGIHGMPWQDWDGVSGGSGEGQNTLGYCTHNQLLFATWHRPYLMLFEQQLQKVATNIAGKFPTSTRAKYQDAASKLRMPYWDWAKALPTSQPVVPTALSDEKVQVTKPDGTVGQIDNPLFDYNFHPLDHSQINGTGCPPGRGDIGSPDVCNNFNHTIRASFTFNDNAGLDSKLRDILSSLRSTLYKILSQYQAFDHFANNGQCGPIGGGLSNNLEQLHGNIHLKNYPGHMSPAAVTAFDPMFWMHHANVDRQLALFQALYPDTYMESCNADTPTWTILAGDPLDASSPLKPFHKNSAGAFWTSADVRNISKLSYTYPELVGSPSNATLVASIKKQYSGPADVPVSASKHRRQDAGPTTKELYLAQVTYPVYGLDNEVGGSSPYEVSVFVGDVPNDPKDWIKTSAGSVGAIGGMIQNDQISTGSIDLSDALKKAISSGATTEEKAVEYLKANLHYRLGLGDFEISKDNVHGISMKLVSTKVEIAQSDDVFDRWVGGFIEHGEVGA</sequence>
<dbReference type="GO" id="GO:0004503">
    <property type="term" value="F:tyrosinase activity"/>
    <property type="evidence" value="ECO:0007669"/>
    <property type="project" value="UniProtKB-EC"/>
</dbReference>
<protein>
    <recommendedName>
        <fullName evidence="3">tyrosinase</fullName>
        <ecNumber evidence="3">1.14.18.1</ecNumber>
    </recommendedName>
</protein>
<accession>A0A9P4UZ88</accession>
<keyword evidence="6" id="KW-0186">Copper</keyword>
<keyword evidence="7" id="KW-0503">Monooxygenase</keyword>
<evidence type="ECO:0000256" key="5">
    <source>
        <dbReference type="ARBA" id="ARBA00023002"/>
    </source>
</evidence>
<feature type="domain" description="Tyrosinase copper-binding" evidence="12">
    <location>
        <begin position="323"/>
        <end position="334"/>
    </location>
</feature>
<dbReference type="InterPro" id="IPR050316">
    <property type="entry name" value="Tyrosinase/Hemocyanin"/>
</dbReference>
<dbReference type="PANTHER" id="PTHR11474:SF76">
    <property type="entry name" value="SHKT DOMAIN-CONTAINING PROTEIN"/>
    <property type="match status" value="1"/>
</dbReference>
<evidence type="ECO:0000256" key="8">
    <source>
        <dbReference type="ARBA" id="ARBA00023101"/>
    </source>
</evidence>
<organism evidence="13 14">
    <name type="scientific">Polyplosphaeria fusca</name>
    <dbReference type="NCBI Taxonomy" id="682080"/>
    <lineage>
        <taxon>Eukaryota</taxon>
        <taxon>Fungi</taxon>
        <taxon>Dikarya</taxon>
        <taxon>Ascomycota</taxon>
        <taxon>Pezizomycotina</taxon>
        <taxon>Dothideomycetes</taxon>
        <taxon>Pleosporomycetidae</taxon>
        <taxon>Pleosporales</taxon>
        <taxon>Tetraplosphaeriaceae</taxon>
        <taxon>Polyplosphaeria</taxon>
    </lineage>
</organism>
<evidence type="ECO:0000313" key="13">
    <source>
        <dbReference type="EMBL" id="KAF2733977.1"/>
    </source>
</evidence>
<proteinExistence type="inferred from homology"/>
<evidence type="ECO:0000313" key="14">
    <source>
        <dbReference type="Proteomes" id="UP000799444"/>
    </source>
</evidence>
<evidence type="ECO:0000256" key="4">
    <source>
        <dbReference type="ARBA" id="ARBA00022723"/>
    </source>
</evidence>
<dbReference type="GO" id="GO:0046872">
    <property type="term" value="F:metal ion binding"/>
    <property type="evidence" value="ECO:0007669"/>
    <property type="project" value="UniProtKB-KW"/>
</dbReference>
<keyword evidence="4" id="KW-0479">Metal-binding</keyword>
<dbReference type="Proteomes" id="UP000799444">
    <property type="component" value="Unassembled WGS sequence"/>
</dbReference>
<dbReference type="OrthoDB" id="6132182at2759"/>
<feature type="chain" id="PRO_5040330583" description="tyrosinase" evidence="11">
    <location>
        <begin position="19"/>
        <end position="588"/>
    </location>
</feature>
<dbReference type="InterPro" id="IPR002227">
    <property type="entry name" value="Tyrosinase_Cu-bd"/>
</dbReference>
<evidence type="ECO:0000256" key="9">
    <source>
        <dbReference type="ARBA" id="ARBA00048233"/>
    </source>
</evidence>
<keyword evidence="5" id="KW-0560">Oxidoreductase</keyword>
<dbReference type="EMBL" id="ML996154">
    <property type="protein sequence ID" value="KAF2733977.1"/>
    <property type="molecule type" value="Genomic_DNA"/>
</dbReference>
<dbReference type="PANTHER" id="PTHR11474">
    <property type="entry name" value="TYROSINASE FAMILY MEMBER"/>
    <property type="match status" value="1"/>
</dbReference>
<dbReference type="Pfam" id="PF00264">
    <property type="entry name" value="Tyrosinase"/>
    <property type="match status" value="1"/>
</dbReference>
<evidence type="ECO:0000256" key="3">
    <source>
        <dbReference type="ARBA" id="ARBA00011906"/>
    </source>
</evidence>
<evidence type="ECO:0000256" key="6">
    <source>
        <dbReference type="ARBA" id="ARBA00023008"/>
    </source>
</evidence>
<reference evidence="13" key="1">
    <citation type="journal article" date="2020" name="Stud. Mycol.">
        <title>101 Dothideomycetes genomes: a test case for predicting lifestyles and emergence of pathogens.</title>
        <authorList>
            <person name="Haridas S."/>
            <person name="Albert R."/>
            <person name="Binder M."/>
            <person name="Bloem J."/>
            <person name="Labutti K."/>
            <person name="Salamov A."/>
            <person name="Andreopoulos B."/>
            <person name="Baker S."/>
            <person name="Barry K."/>
            <person name="Bills G."/>
            <person name="Bluhm B."/>
            <person name="Cannon C."/>
            <person name="Castanera R."/>
            <person name="Culley D."/>
            <person name="Daum C."/>
            <person name="Ezra D."/>
            <person name="Gonzalez J."/>
            <person name="Henrissat B."/>
            <person name="Kuo A."/>
            <person name="Liang C."/>
            <person name="Lipzen A."/>
            <person name="Lutzoni F."/>
            <person name="Magnuson J."/>
            <person name="Mondo S."/>
            <person name="Nolan M."/>
            <person name="Ohm R."/>
            <person name="Pangilinan J."/>
            <person name="Park H.-J."/>
            <person name="Ramirez L."/>
            <person name="Alfaro M."/>
            <person name="Sun H."/>
            <person name="Tritt A."/>
            <person name="Yoshinaga Y."/>
            <person name="Zwiers L.-H."/>
            <person name="Turgeon B."/>
            <person name="Goodwin S."/>
            <person name="Spatafora J."/>
            <person name="Crous P."/>
            <person name="Grigoriev I."/>
        </authorList>
    </citation>
    <scope>NUCLEOTIDE SEQUENCE</scope>
    <source>
        <strain evidence="13">CBS 125425</strain>
    </source>
</reference>
<dbReference type="EC" id="1.14.18.1" evidence="3"/>
<name>A0A9P4UZ88_9PLEO</name>
<evidence type="ECO:0000256" key="2">
    <source>
        <dbReference type="ARBA" id="ARBA00009928"/>
    </source>
</evidence>
<comment type="catalytic activity">
    <reaction evidence="10">
        <text>L-tyrosine + O2 = L-dopaquinone + H2O</text>
        <dbReference type="Rhea" id="RHEA:18117"/>
        <dbReference type="ChEBI" id="CHEBI:15377"/>
        <dbReference type="ChEBI" id="CHEBI:15379"/>
        <dbReference type="ChEBI" id="CHEBI:57924"/>
        <dbReference type="ChEBI" id="CHEBI:58315"/>
        <dbReference type="EC" id="1.14.18.1"/>
    </reaction>
</comment>
<dbReference type="Pfam" id="PF18132">
    <property type="entry name" value="Tyrosinase_C"/>
    <property type="match status" value="1"/>
</dbReference>
<dbReference type="PRINTS" id="PR00092">
    <property type="entry name" value="TYROSINASE"/>
</dbReference>
<dbReference type="GO" id="GO:0042438">
    <property type="term" value="P:melanin biosynthetic process"/>
    <property type="evidence" value="ECO:0007669"/>
    <property type="project" value="UniProtKB-KW"/>
</dbReference>